<comment type="caution">
    <text evidence="1">The sequence shown here is derived from an EMBL/GenBank/DDBJ whole genome shotgun (WGS) entry which is preliminary data.</text>
</comment>
<dbReference type="Proteomes" id="UP001283361">
    <property type="component" value="Unassembled WGS sequence"/>
</dbReference>
<protein>
    <submittedName>
        <fullName evidence="1">Uncharacterized protein</fullName>
    </submittedName>
</protein>
<gene>
    <name evidence="1" type="ORF">RRG08_015715</name>
</gene>
<dbReference type="EMBL" id="JAWDGP010004620">
    <property type="protein sequence ID" value="KAK3762974.1"/>
    <property type="molecule type" value="Genomic_DNA"/>
</dbReference>
<accession>A0AAE1D9Z6</accession>
<organism evidence="1 2">
    <name type="scientific">Elysia crispata</name>
    <name type="common">lettuce slug</name>
    <dbReference type="NCBI Taxonomy" id="231223"/>
    <lineage>
        <taxon>Eukaryota</taxon>
        <taxon>Metazoa</taxon>
        <taxon>Spiralia</taxon>
        <taxon>Lophotrochozoa</taxon>
        <taxon>Mollusca</taxon>
        <taxon>Gastropoda</taxon>
        <taxon>Heterobranchia</taxon>
        <taxon>Euthyneura</taxon>
        <taxon>Panpulmonata</taxon>
        <taxon>Sacoglossa</taxon>
        <taxon>Placobranchoidea</taxon>
        <taxon>Plakobranchidae</taxon>
        <taxon>Elysia</taxon>
    </lineage>
</organism>
<reference evidence="1" key="1">
    <citation type="journal article" date="2023" name="G3 (Bethesda)">
        <title>A reference genome for the long-term kleptoplast-retaining sea slug Elysia crispata morphotype clarki.</title>
        <authorList>
            <person name="Eastman K.E."/>
            <person name="Pendleton A.L."/>
            <person name="Shaikh M.A."/>
            <person name="Suttiyut T."/>
            <person name="Ogas R."/>
            <person name="Tomko P."/>
            <person name="Gavelis G."/>
            <person name="Widhalm J.R."/>
            <person name="Wisecaver J.H."/>
        </authorList>
    </citation>
    <scope>NUCLEOTIDE SEQUENCE</scope>
    <source>
        <strain evidence="1">ECLA1</strain>
    </source>
</reference>
<keyword evidence="2" id="KW-1185">Reference proteome</keyword>
<sequence>MGVLRPQDMSKCVQCQLLQGQIMDGTPHSVGYQNYYCPVVTVALGGKEVGHWPLLPLGLPKVHPILTFGLEVQGRLDTTRRALQLFEFNSPNWMCISTVSEDQLLGRKGTVVLSSGAQPQQQQHRANLIVCQQIR</sequence>
<evidence type="ECO:0000313" key="1">
    <source>
        <dbReference type="EMBL" id="KAK3762974.1"/>
    </source>
</evidence>
<proteinExistence type="predicted"/>
<dbReference type="AlphaFoldDB" id="A0AAE1D9Z6"/>
<name>A0AAE1D9Z6_9GAST</name>
<evidence type="ECO:0000313" key="2">
    <source>
        <dbReference type="Proteomes" id="UP001283361"/>
    </source>
</evidence>